<keyword evidence="1" id="KW-1133">Transmembrane helix</keyword>
<feature type="transmembrane region" description="Helical" evidence="1">
    <location>
        <begin position="92"/>
        <end position="110"/>
    </location>
</feature>
<reference evidence="2 3" key="1">
    <citation type="journal article" date="2015" name="Stand. Genomic Sci.">
        <title>Complete genome of Pseudomonas chlororaphis strain UFB2, a soil bacterium with antibacterial activity against bacterial canker pathogen of tomato.</title>
        <authorList>
            <person name="Deng P."/>
            <person name="Wang X."/>
            <person name="Baird S.M."/>
            <person name="Lu S.E."/>
        </authorList>
    </citation>
    <scope>NUCLEOTIDE SEQUENCE [LARGE SCALE GENOMIC DNA]</scope>
    <source>
        <strain evidence="2 3">UFB2</strain>
    </source>
</reference>
<sequence>MADNPYTLYKRFQTPDPALGPREQAPMLAQEQAWSRVHASGHRFSWIEVLMAPLCLGPFVAGLGVLLGLWLYQSLLAPELDIDRAIGDWHGWLALAAGLFMAAWVLHNFWRDSRDPTRRYWQTMPDRGVVELEHHTLVSGISLWSNDYDPDCNTLMQWTHGKLECVHDSGVVQWVVARTEAGHWLVLKEQYPGNFSYARVGTKPAPDRQMHPCQQVAIAFAPGTQLCLGRRFSGAPLPLLDTAYWLSADELKRLADAAHHWLFFPPNRYGVVDAEEAGWVQRLVKKAQDSVAATPSSVPGET</sequence>
<reference evidence="3" key="2">
    <citation type="submission" date="2015-03" db="EMBL/GenBank/DDBJ databases">
        <authorList>
            <person name="Deng P."/>
            <person name="Lu S."/>
        </authorList>
    </citation>
    <scope>NUCLEOTIDE SEQUENCE [LARGE SCALE GENOMIC DNA]</scope>
    <source>
        <strain evidence="3">UFB2</strain>
    </source>
</reference>
<protein>
    <submittedName>
        <fullName evidence="2">Uncharacterized protein</fullName>
    </submittedName>
</protein>
<name>A0A0G3G823_9PSED</name>
<feature type="transmembrane region" description="Helical" evidence="1">
    <location>
        <begin position="49"/>
        <end position="72"/>
    </location>
</feature>
<accession>A0A0G3G823</accession>
<dbReference type="EMBL" id="CP011020">
    <property type="protein sequence ID" value="AKJ96554.1"/>
    <property type="molecule type" value="Genomic_DNA"/>
</dbReference>
<keyword evidence="1" id="KW-0812">Transmembrane</keyword>
<organism evidence="2 3">
    <name type="scientific">Pseudomonas chlororaphis</name>
    <dbReference type="NCBI Taxonomy" id="587753"/>
    <lineage>
        <taxon>Bacteria</taxon>
        <taxon>Pseudomonadati</taxon>
        <taxon>Pseudomonadota</taxon>
        <taxon>Gammaproteobacteria</taxon>
        <taxon>Pseudomonadales</taxon>
        <taxon>Pseudomonadaceae</taxon>
        <taxon>Pseudomonas</taxon>
    </lineage>
</organism>
<dbReference type="PATRIC" id="fig|587753.11.peg.42"/>
<dbReference type="AlphaFoldDB" id="A0A0G3G823"/>
<dbReference type="Proteomes" id="UP000035212">
    <property type="component" value="Chromosome"/>
</dbReference>
<proteinExistence type="predicted"/>
<evidence type="ECO:0000313" key="2">
    <source>
        <dbReference type="EMBL" id="AKJ96554.1"/>
    </source>
</evidence>
<keyword evidence="1" id="KW-0472">Membrane</keyword>
<evidence type="ECO:0000256" key="1">
    <source>
        <dbReference type="SAM" id="Phobius"/>
    </source>
</evidence>
<gene>
    <name evidence="2" type="ORF">VM99_00205</name>
</gene>
<evidence type="ECO:0000313" key="3">
    <source>
        <dbReference type="Proteomes" id="UP000035212"/>
    </source>
</evidence>